<dbReference type="eggNOG" id="COG1271">
    <property type="taxonomic scope" value="Bacteria"/>
</dbReference>
<dbReference type="RefSeq" id="WP_011138663.1">
    <property type="nucleotide sequence ID" value="NC_005090.1"/>
</dbReference>
<feature type="transmembrane region" description="Helical" evidence="1">
    <location>
        <begin position="105"/>
        <end position="125"/>
    </location>
</feature>
<accession>Q7MS59</accession>
<protein>
    <submittedName>
        <fullName evidence="2">Uncharacterized protein</fullName>
    </submittedName>
</protein>
<keyword evidence="1" id="KW-0472">Membrane</keyword>
<feature type="transmembrane region" description="Helical" evidence="1">
    <location>
        <begin position="230"/>
        <end position="249"/>
    </location>
</feature>
<evidence type="ECO:0000313" key="3">
    <source>
        <dbReference type="Proteomes" id="UP000000422"/>
    </source>
</evidence>
<feature type="transmembrane region" description="Helical" evidence="1">
    <location>
        <begin position="188"/>
        <end position="209"/>
    </location>
</feature>
<feature type="transmembrane region" description="Helical" evidence="1">
    <location>
        <begin position="70"/>
        <end position="93"/>
    </location>
</feature>
<proteinExistence type="predicted"/>
<keyword evidence="1" id="KW-1133">Transmembrane helix</keyword>
<dbReference type="STRING" id="273121.WS0750"/>
<dbReference type="KEGG" id="wsu:WS0750"/>
<evidence type="ECO:0000313" key="2">
    <source>
        <dbReference type="EMBL" id="CAE09866.1"/>
    </source>
</evidence>
<organism evidence="3">
    <name type="scientific">Wolinella succinogenes (strain ATCC 29543 / DSM 1740 / CCUG 13145 / JCM 31913 / LMG 7466 / NCTC 11488 / FDC 602W)</name>
    <name type="common">Vibrio succinogenes</name>
    <dbReference type="NCBI Taxonomy" id="273121"/>
    <lineage>
        <taxon>Bacteria</taxon>
        <taxon>Pseudomonadati</taxon>
        <taxon>Campylobacterota</taxon>
        <taxon>Epsilonproteobacteria</taxon>
        <taxon>Campylobacterales</taxon>
        <taxon>Helicobacteraceae</taxon>
        <taxon>Wolinella</taxon>
    </lineage>
</organism>
<feature type="transmembrane region" description="Helical" evidence="1">
    <location>
        <begin position="137"/>
        <end position="158"/>
    </location>
</feature>
<feature type="transmembrane region" description="Helical" evidence="1">
    <location>
        <begin position="20"/>
        <end position="49"/>
    </location>
</feature>
<feature type="transmembrane region" description="Helical" evidence="1">
    <location>
        <begin position="255"/>
        <end position="274"/>
    </location>
</feature>
<keyword evidence="1" id="KW-0812">Transmembrane</keyword>
<gene>
    <name evidence="2" type="ordered locus">WS0750</name>
</gene>
<sequence length="397" mass="43796">MDASVLLALRDPAGVPFYPVVFQALYILTWALHIAFVLLALGSLALSLYGSTRQKGDENWRILTPHLIQTGKISVSILIVLGVAPLLFTQVIYDPNWYVANTLSGMWVFTFVYALVVGYSVYYWYSYANKAQKGGGTLIGAASFLILVFCGILMHNFALTSIMPQDWMSMYAPNGKVDTSGWVFNMDVIRLAFMVSLALPVIGIFLQNYAQFVSTRSDFSKAYVEFTQTLGTRLAVAGLLLSAVLFLLWMWSVDYLFSPLSIAIVVGVLGLLALSAKNSNSYLTTGVLVVVALLISGMRELIRFDLMVGLGYNIYDYPVNLEIPSIVMFLLTFLIMGGVGVAFLLTMAWKVGKNQGVFDASQDVVVSKLANYTLGIMTAWMVIYFAWGMGVLFKNVL</sequence>
<feature type="transmembrane region" description="Helical" evidence="1">
    <location>
        <begin position="326"/>
        <end position="349"/>
    </location>
</feature>
<name>Q7MS59_WOLSU</name>
<dbReference type="AlphaFoldDB" id="Q7MS59"/>
<dbReference type="HOGENOM" id="CLU_690186_0_0_7"/>
<keyword evidence="3" id="KW-1185">Reference proteome</keyword>
<feature type="transmembrane region" description="Helical" evidence="1">
    <location>
        <begin position="369"/>
        <end position="387"/>
    </location>
</feature>
<dbReference type="EMBL" id="BX571659">
    <property type="protein sequence ID" value="CAE09866.1"/>
    <property type="molecule type" value="Genomic_DNA"/>
</dbReference>
<dbReference type="Proteomes" id="UP000000422">
    <property type="component" value="Chromosome"/>
</dbReference>
<evidence type="ECO:0000256" key="1">
    <source>
        <dbReference type="SAM" id="Phobius"/>
    </source>
</evidence>
<reference evidence="2 3" key="1">
    <citation type="journal article" date="2003" name="Proc. Natl. Acad. Sci. U.S.A.">
        <title>Complete genome sequence and analysis of Wolinella succinogenes.</title>
        <authorList>
            <person name="Baar C."/>
            <person name="Eppinger M."/>
            <person name="Raddatz G."/>
            <person name="Simon JM."/>
            <person name="Lanz C."/>
            <person name="Klimmek O."/>
            <person name="Nandakumar R."/>
            <person name="Gross R."/>
            <person name="Rosinus A."/>
            <person name="Keller H."/>
            <person name="Jagtap P."/>
            <person name="Linke B."/>
            <person name="Meyer F."/>
            <person name="Lederer H."/>
            <person name="Schuster S.C."/>
        </authorList>
    </citation>
    <scope>NUCLEOTIDE SEQUENCE [LARGE SCALE GENOMIC DNA]</scope>
    <source>
        <strain evidence="3">ATCC 29543 / DSM 1740 / CCUG 13145 / JCM 31913 / LMG 7466 / NCTC 11488 / FDC 602W</strain>
    </source>
</reference>
<feature type="transmembrane region" description="Helical" evidence="1">
    <location>
        <begin position="281"/>
        <end position="298"/>
    </location>
</feature>